<protein>
    <submittedName>
        <fullName evidence="1">Uncharacterized protein</fullName>
    </submittedName>
</protein>
<reference evidence="1" key="1">
    <citation type="journal article" date="2020" name="Stud. Mycol.">
        <title>101 Dothideomycetes genomes: a test case for predicting lifestyles and emergence of pathogens.</title>
        <authorList>
            <person name="Haridas S."/>
            <person name="Albert R."/>
            <person name="Binder M."/>
            <person name="Bloem J."/>
            <person name="Labutti K."/>
            <person name="Salamov A."/>
            <person name="Andreopoulos B."/>
            <person name="Baker S."/>
            <person name="Barry K."/>
            <person name="Bills G."/>
            <person name="Bluhm B."/>
            <person name="Cannon C."/>
            <person name="Castanera R."/>
            <person name="Culley D."/>
            <person name="Daum C."/>
            <person name="Ezra D."/>
            <person name="Gonzalez J."/>
            <person name="Henrissat B."/>
            <person name="Kuo A."/>
            <person name="Liang C."/>
            <person name="Lipzen A."/>
            <person name="Lutzoni F."/>
            <person name="Magnuson J."/>
            <person name="Mondo S."/>
            <person name="Nolan M."/>
            <person name="Ohm R."/>
            <person name="Pangilinan J."/>
            <person name="Park H.-J."/>
            <person name="Ramirez L."/>
            <person name="Alfaro M."/>
            <person name="Sun H."/>
            <person name="Tritt A."/>
            <person name="Yoshinaga Y."/>
            <person name="Zwiers L.-H."/>
            <person name="Turgeon B."/>
            <person name="Goodwin S."/>
            <person name="Spatafora J."/>
            <person name="Crous P."/>
            <person name="Grigoriev I."/>
        </authorList>
    </citation>
    <scope>NUCLEOTIDE SEQUENCE</scope>
    <source>
        <strain evidence="1">CBS 122368</strain>
    </source>
</reference>
<organism evidence="1 2">
    <name type="scientific">Trematosphaeria pertusa</name>
    <dbReference type="NCBI Taxonomy" id="390896"/>
    <lineage>
        <taxon>Eukaryota</taxon>
        <taxon>Fungi</taxon>
        <taxon>Dikarya</taxon>
        <taxon>Ascomycota</taxon>
        <taxon>Pezizomycotina</taxon>
        <taxon>Dothideomycetes</taxon>
        <taxon>Pleosporomycetidae</taxon>
        <taxon>Pleosporales</taxon>
        <taxon>Massarineae</taxon>
        <taxon>Trematosphaeriaceae</taxon>
        <taxon>Trematosphaeria</taxon>
    </lineage>
</organism>
<evidence type="ECO:0000313" key="1">
    <source>
        <dbReference type="EMBL" id="KAF2256361.1"/>
    </source>
</evidence>
<dbReference type="RefSeq" id="XP_033691365.1">
    <property type="nucleotide sequence ID" value="XM_033820572.1"/>
</dbReference>
<proteinExistence type="predicted"/>
<gene>
    <name evidence="1" type="ORF">BU26DRAFT_20396</name>
</gene>
<sequence length="114" mass="12131">MCRGAVAVAVAVACLRLRPGRPASSVASLLAGALDTWTRLRPPISPFFFAGMAALDQAQLPRRSPRLPCLDLERSTSSPRWTLHAASPRACSTLALASGLVIDRVPSAVSMHRK</sequence>
<keyword evidence="2" id="KW-1185">Reference proteome</keyword>
<name>A0A6A6J1U5_9PLEO</name>
<accession>A0A6A6J1U5</accession>
<evidence type="ECO:0000313" key="2">
    <source>
        <dbReference type="Proteomes" id="UP000800094"/>
    </source>
</evidence>
<dbReference type="Proteomes" id="UP000800094">
    <property type="component" value="Unassembled WGS sequence"/>
</dbReference>
<dbReference type="GeneID" id="54573902"/>
<dbReference type="AlphaFoldDB" id="A0A6A6J1U5"/>
<dbReference type="EMBL" id="ML987189">
    <property type="protein sequence ID" value="KAF2256361.1"/>
    <property type="molecule type" value="Genomic_DNA"/>
</dbReference>